<dbReference type="Pfam" id="PF02244">
    <property type="entry name" value="Propep_M14"/>
    <property type="match status" value="1"/>
</dbReference>
<keyword evidence="6 13" id="KW-0732">Signal</keyword>
<dbReference type="OMA" id="KCFRTDA"/>
<comment type="cofactor">
    <cofactor evidence="1">
        <name>Zn(2+)</name>
        <dbReference type="ChEBI" id="CHEBI:29105"/>
    </cofactor>
</comment>
<keyword evidence="4" id="KW-0645">Protease</keyword>
<evidence type="ECO:0000256" key="10">
    <source>
        <dbReference type="ARBA" id="ARBA00023157"/>
    </source>
</evidence>
<evidence type="ECO:0000256" key="13">
    <source>
        <dbReference type="SAM" id="SignalP"/>
    </source>
</evidence>
<keyword evidence="9" id="KW-0482">Metalloprotease</keyword>
<feature type="signal peptide" evidence="13">
    <location>
        <begin position="1"/>
        <end position="19"/>
    </location>
</feature>
<dbReference type="Gene3D" id="3.40.630.10">
    <property type="entry name" value="Zn peptidases"/>
    <property type="match status" value="1"/>
</dbReference>
<dbReference type="PhylomeDB" id="E9HU78"/>
<dbReference type="InterPro" id="IPR036990">
    <property type="entry name" value="M14A-like_propep"/>
</dbReference>
<evidence type="ECO:0000256" key="2">
    <source>
        <dbReference type="ARBA" id="ARBA00005988"/>
    </source>
</evidence>
<keyword evidence="3" id="KW-0121">Carboxypeptidase</keyword>
<keyword evidence="10" id="KW-1015">Disulfide bond</keyword>
<keyword evidence="5" id="KW-0479">Metal-binding</keyword>
<evidence type="ECO:0000256" key="3">
    <source>
        <dbReference type="ARBA" id="ARBA00022645"/>
    </source>
</evidence>
<organism evidence="15 16">
    <name type="scientific">Daphnia pulex</name>
    <name type="common">Water flea</name>
    <dbReference type="NCBI Taxonomy" id="6669"/>
    <lineage>
        <taxon>Eukaryota</taxon>
        <taxon>Metazoa</taxon>
        <taxon>Ecdysozoa</taxon>
        <taxon>Arthropoda</taxon>
        <taxon>Crustacea</taxon>
        <taxon>Branchiopoda</taxon>
        <taxon>Diplostraca</taxon>
        <taxon>Cladocera</taxon>
        <taxon>Anomopoda</taxon>
        <taxon>Daphniidae</taxon>
        <taxon>Daphnia</taxon>
    </lineage>
</organism>
<evidence type="ECO:0000259" key="14">
    <source>
        <dbReference type="PROSITE" id="PS52035"/>
    </source>
</evidence>
<evidence type="ECO:0000313" key="16">
    <source>
        <dbReference type="Proteomes" id="UP000000305"/>
    </source>
</evidence>
<keyword evidence="8" id="KW-0862">Zinc</keyword>
<dbReference type="SUPFAM" id="SSF53187">
    <property type="entry name" value="Zn-dependent exopeptidases"/>
    <property type="match status" value="1"/>
</dbReference>
<evidence type="ECO:0000256" key="7">
    <source>
        <dbReference type="ARBA" id="ARBA00022801"/>
    </source>
</evidence>
<dbReference type="eggNOG" id="KOG2650">
    <property type="taxonomic scope" value="Eukaryota"/>
</dbReference>
<dbReference type="CDD" id="cd03860">
    <property type="entry name" value="M14_CP_A-B_like"/>
    <property type="match status" value="1"/>
</dbReference>
<dbReference type="InterPro" id="IPR000834">
    <property type="entry name" value="Peptidase_M14"/>
</dbReference>
<protein>
    <recommendedName>
        <fullName evidence="11">Zinc carboxypeptidase A 1</fullName>
    </recommendedName>
</protein>
<dbReference type="SMART" id="SM00631">
    <property type="entry name" value="Zn_pept"/>
    <property type="match status" value="1"/>
</dbReference>
<dbReference type="GO" id="GO:0005615">
    <property type="term" value="C:extracellular space"/>
    <property type="evidence" value="ECO:0000318"/>
    <property type="project" value="GO_Central"/>
</dbReference>
<dbReference type="PROSITE" id="PS52035">
    <property type="entry name" value="PEPTIDASE_M14"/>
    <property type="match status" value="1"/>
</dbReference>
<evidence type="ECO:0000313" key="15">
    <source>
        <dbReference type="EMBL" id="EFX64696.1"/>
    </source>
</evidence>
<comment type="similarity">
    <text evidence="2 12">Belongs to the peptidase M14 family.</text>
</comment>
<dbReference type="EMBL" id="GL732800">
    <property type="protein sequence ID" value="EFX64696.1"/>
    <property type="molecule type" value="Genomic_DNA"/>
</dbReference>
<evidence type="ECO:0000256" key="8">
    <source>
        <dbReference type="ARBA" id="ARBA00022833"/>
    </source>
</evidence>
<dbReference type="OrthoDB" id="3626597at2759"/>
<evidence type="ECO:0000256" key="12">
    <source>
        <dbReference type="PROSITE-ProRule" id="PRU01379"/>
    </source>
</evidence>
<feature type="domain" description="Peptidase M14" evidence="14">
    <location>
        <begin position="123"/>
        <end position="418"/>
    </location>
</feature>
<proteinExistence type="inferred from homology"/>
<sequence length="418" mass="46355">MKICVIALIFALILAISSASRINYSGNLVLRAIPETPEQLEFLRDWESASSIDFWILPAAVKQFADIRINAESYANVTQLLAERNISHKILIVDLGQLNKKEQQNIALRRALYNGNKAIDVENYHTYEEVMAYLTDLANTNPIVSLKTGGTSEEGRDIVQAIISSDLSANKPVHFFDCNIHSREWITGATCIWIIDQITSGYGSDPEITALVDQYDWKFIPIANPDGYAYTWSTDRNWRKTRIVNNGSACIGVDVNRNFLAGFGGTGSSGDPCSNTFRGNVAFSEKESSALRDLIAADRGRVKTAVSMHSYSQMFLSAYGYTTDLPPEYPEMFRAMEIAVGALTATYGTKYTYGNTAVTIYIASGVTTDHYYENEGIVHSYTIELRDSGTYGFQLPPDQIVPTAIETWNGLKAMINAI</sequence>
<gene>
    <name evidence="15" type="ORF">DAPPUDRAFT_304390</name>
</gene>
<dbReference type="Gene3D" id="3.30.70.340">
    <property type="entry name" value="Metallocarboxypeptidase-like"/>
    <property type="match status" value="1"/>
</dbReference>
<dbReference type="Pfam" id="PF00246">
    <property type="entry name" value="Peptidase_M14"/>
    <property type="match status" value="1"/>
</dbReference>
<evidence type="ECO:0000256" key="9">
    <source>
        <dbReference type="ARBA" id="ARBA00023049"/>
    </source>
</evidence>
<dbReference type="GO" id="GO:0006508">
    <property type="term" value="P:proteolysis"/>
    <property type="evidence" value="ECO:0000318"/>
    <property type="project" value="GO_Central"/>
</dbReference>
<evidence type="ECO:0000256" key="6">
    <source>
        <dbReference type="ARBA" id="ARBA00022729"/>
    </source>
</evidence>
<dbReference type="FunFam" id="3.30.70.340:FF:000002">
    <property type="entry name" value="Carboxypeptidase A"/>
    <property type="match status" value="1"/>
</dbReference>
<dbReference type="PRINTS" id="PR00765">
    <property type="entry name" value="CRBOXYPTASEA"/>
</dbReference>
<feature type="chain" id="PRO_5003241981" description="Zinc carboxypeptidase A 1" evidence="13">
    <location>
        <begin position="20"/>
        <end position="418"/>
    </location>
</feature>
<dbReference type="GO" id="GO:0008270">
    <property type="term" value="F:zinc ion binding"/>
    <property type="evidence" value="ECO:0007669"/>
    <property type="project" value="InterPro"/>
</dbReference>
<feature type="active site" description="Proton donor/acceptor" evidence="12">
    <location>
        <position position="384"/>
    </location>
</feature>
<dbReference type="InterPro" id="IPR003146">
    <property type="entry name" value="M14A_act_pep"/>
</dbReference>
<name>E9HU78_DAPPU</name>
<dbReference type="PANTHER" id="PTHR11705">
    <property type="entry name" value="PROTEASE FAMILY M14 CARBOXYPEPTIDASE A,B"/>
    <property type="match status" value="1"/>
</dbReference>
<dbReference type="FunFam" id="3.40.630.10:FF:000056">
    <property type="entry name" value="Zinc carboxypeptidase"/>
    <property type="match status" value="1"/>
</dbReference>
<dbReference type="HOGENOM" id="CLU_019326_0_0_1"/>
<evidence type="ECO:0000256" key="4">
    <source>
        <dbReference type="ARBA" id="ARBA00022670"/>
    </source>
</evidence>
<keyword evidence="7" id="KW-0378">Hydrolase</keyword>
<evidence type="ECO:0000256" key="1">
    <source>
        <dbReference type="ARBA" id="ARBA00001947"/>
    </source>
</evidence>
<evidence type="ECO:0000256" key="11">
    <source>
        <dbReference type="ARBA" id="ARBA00069039"/>
    </source>
</evidence>
<dbReference type="SUPFAM" id="SSF54897">
    <property type="entry name" value="Protease propeptides/inhibitors"/>
    <property type="match status" value="1"/>
</dbReference>
<dbReference type="Proteomes" id="UP000000305">
    <property type="component" value="Unassembled WGS sequence"/>
</dbReference>
<reference evidence="15 16" key="1">
    <citation type="journal article" date="2011" name="Science">
        <title>The ecoresponsive genome of Daphnia pulex.</title>
        <authorList>
            <person name="Colbourne J.K."/>
            <person name="Pfrender M.E."/>
            <person name="Gilbert D."/>
            <person name="Thomas W.K."/>
            <person name="Tucker A."/>
            <person name="Oakley T.H."/>
            <person name="Tokishita S."/>
            <person name="Aerts A."/>
            <person name="Arnold G.J."/>
            <person name="Basu M.K."/>
            <person name="Bauer D.J."/>
            <person name="Caceres C.E."/>
            <person name="Carmel L."/>
            <person name="Casola C."/>
            <person name="Choi J.H."/>
            <person name="Detter J.C."/>
            <person name="Dong Q."/>
            <person name="Dusheyko S."/>
            <person name="Eads B.D."/>
            <person name="Frohlich T."/>
            <person name="Geiler-Samerotte K.A."/>
            <person name="Gerlach D."/>
            <person name="Hatcher P."/>
            <person name="Jogdeo S."/>
            <person name="Krijgsveld J."/>
            <person name="Kriventseva E.V."/>
            <person name="Kultz D."/>
            <person name="Laforsch C."/>
            <person name="Lindquist E."/>
            <person name="Lopez J."/>
            <person name="Manak J.R."/>
            <person name="Muller J."/>
            <person name="Pangilinan J."/>
            <person name="Patwardhan R.P."/>
            <person name="Pitluck S."/>
            <person name="Pritham E.J."/>
            <person name="Rechtsteiner A."/>
            <person name="Rho M."/>
            <person name="Rogozin I.B."/>
            <person name="Sakarya O."/>
            <person name="Salamov A."/>
            <person name="Schaack S."/>
            <person name="Shapiro H."/>
            <person name="Shiga Y."/>
            <person name="Skalitzky C."/>
            <person name="Smith Z."/>
            <person name="Souvorov A."/>
            <person name="Sung W."/>
            <person name="Tang Z."/>
            <person name="Tsuchiya D."/>
            <person name="Tu H."/>
            <person name="Vos H."/>
            <person name="Wang M."/>
            <person name="Wolf Y.I."/>
            <person name="Yamagata H."/>
            <person name="Yamada T."/>
            <person name="Ye Y."/>
            <person name="Shaw J.R."/>
            <person name="Andrews J."/>
            <person name="Crease T.J."/>
            <person name="Tang H."/>
            <person name="Lucas S.M."/>
            <person name="Robertson H.M."/>
            <person name="Bork P."/>
            <person name="Koonin E.V."/>
            <person name="Zdobnov E.M."/>
            <person name="Grigoriev I.V."/>
            <person name="Lynch M."/>
            <person name="Boore J.L."/>
        </authorList>
    </citation>
    <scope>NUCLEOTIDE SEQUENCE [LARGE SCALE GENOMIC DNA]</scope>
</reference>
<dbReference type="AlphaFoldDB" id="E9HU78"/>
<keyword evidence="16" id="KW-1185">Reference proteome</keyword>
<dbReference type="GO" id="GO:0004181">
    <property type="term" value="F:metallocarboxypeptidase activity"/>
    <property type="evidence" value="ECO:0000318"/>
    <property type="project" value="GO_Central"/>
</dbReference>
<dbReference type="InParanoid" id="E9HU78"/>
<accession>E9HU78</accession>
<evidence type="ECO:0000256" key="5">
    <source>
        <dbReference type="ARBA" id="ARBA00022723"/>
    </source>
</evidence>
<dbReference type="PANTHER" id="PTHR11705:SF91">
    <property type="entry name" value="FI01817P-RELATED"/>
    <property type="match status" value="1"/>
</dbReference>
<dbReference type="KEGG" id="dpx:DAPPUDRAFT_304390"/>